<dbReference type="GO" id="GO:0004016">
    <property type="term" value="F:adenylate cyclase activity"/>
    <property type="evidence" value="ECO:0007669"/>
    <property type="project" value="TreeGrafter"/>
</dbReference>
<protein>
    <recommendedName>
        <fullName evidence="3">Orc1-like AAA ATPase domain-containing protein</fullName>
    </recommendedName>
</protein>
<sequence length="242" mass="26740">MKPCSVYSDTGSSEDQSSPCEKLGCRVGEASRLRNLRRSRIVRSSRSLTSCLIRSGREVGGAVKLLLERDAFLSELRQRLDAAASGPGHLVFVAGEAGVGKTALVTAFDRMVEREARLYHGACDPLSTPRPLGRLLDIAAQAGEELRRVLELDDHRQRAFLVFHAFLARRTRPALVVIEDAHWADEATLDLLRFVGRRVATTRALVVVTYRDDELRPSHPLRVVLGDLTTTSAVSRLHLPPL</sequence>
<dbReference type="GO" id="GO:0005737">
    <property type="term" value="C:cytoplasm"/>
    <property type="evidence" value="ECO:0007669"/>
    <property type="project" value="TreeGrafter"/>
</dbReference>
<gene>
    <name evidence="4" type="ORF">ENP34_14950</name>
</gene>
<dbReference type="AlphaFoldDB" id="A0A831TL02"/>
<feature type="domain" description="Orc1-like AAA ATPase" evidence="3">
    <location>
        <begin position="66"/>
        <end position="207"/>
    </location>
</feature>
<proteinExistence type="predicted"/>
<dbReference type="SUPFAM" id="SSF52540">
    <property type="entry name" value="P-loop containing nucleoside triphosphate hydrolases"/>
    <property type="match status" value="1"/>
</dbReference>
<dbReference type="Gene3D" id="3.40.50.300">
    <property type="entry name" value="P-loop containing nucleotide triphosphate hydrolases"/>
    <property type="match status" value="1"/>
</dbReference>
<evidence type="ECO:0000256" key="2">
    <source>
        <dbReference type="ARBA" id="ARBA00022840"/>
    </source>
</evidence>
<dbReference type="Pfam" id="PF13191">
    <property type="entry name" value="AAA_16"/>
    <property type="match status" value="1"/>
</dbReference>
<accession>A0A831TL02</accession>
<keyword evidence="1" id="KW-0547">Nucleotide-binding</keyword>
<evidence type="ECO:0000256" key="1">
    <source>
        <dbReference type="ARBA" id="ARBA00022741"/>
    </source>
</evidence>
<name>A0A831TL02_9BACT</name>
<evidence type="ECO:0000313" key="4">
    <source>
        <dbReference type="EMBL" id="HEG92714.1"/>
    </source>
</evidence>
<keyword evidence="2" id="KW-0067">ATP-binding</keyword>
<comment type="caution">
    <text evidence="4">The sequence shown here is derived from an EMBL/GenBank/DDBJ whole genome shotgun (WGS) entry which is preliminary data.</text>
</comment>
<evidence type="ECO:0000259" key="3">
    <source>
        <dbReference type="Pfam" id="PF13191"/>
    </source>
</evidence>
<dbReference type="GO" id="GO:0005524">
    <property type="term" value="F:ATP binding"/>
    <property type="evidence" value="ECO:0007669"/>
    <property type="project" value="UniProtKB-KW"/>
</dbReference>
<dbReference type="InterPro" id="IPR027417">
    <property type="entry name" value="P-loop_NTPase"/>
</dbReference>
<dbReference type="EMBL" id="DSIY01000349">
    <property type="protein sequence ID" value="HEG92714.1"/>
    <property type="molecule type" value="Genomic_DNA"/>
</dbReference>
<dbReference type="PANTHER" id="PTHR16305:SF35">
    <property type="entry name" value="TRANSCRIPTIONAL ACTIVATOR DOMAIN"/>
    <property type="match status" value="1"/>
</dbReference>
<dbReference type="InterPro" id="IPR041664">
    <property type="entry name" value="AAA_16"/>
</dbReference>
<reference evidence="4" key="1">
    <citation type="journal article" date="2020" name="mSystems">
        <title>Genome- and Community-Level Interaction Insights into Carbon Utilization and Element Cycling Functions of Hydrothermarchaeota in Hydrothermal Sediment.</title>
        <authorList>
            <person name="Zhou Z."/>
            <person name="Liu Y."/>
            <person name="Xu W."/>
            <person name="Pan J."/>
            <person name="Luo Z.H."/>
            <person name="Li M."/>
        </authorList>
    </citation>
    <scope>NUCLEOTIDE SEQUENCE [LARGE SCALE GENOMIC DNA]</scope>
    <source>
        <strain evidence="4">SpSt-210</strain>
    </source>
</reference>
<dbReference type="PANTHER" id="PTHR16305">
    <property type="entry name" value="TESTICULAR SOLUBLE ADENYLYL CYCLASE"/>
    <property type="match status" value="1"/>
</dbReference>
<organism evidence="4">
    <name type="scientific">Thermorudis peleae</name>
    <dbReference type="NCBI Taxonomy" id="1382356"/>
    <lineage>
        <taxon>Bacteria</taxon>
        <taxon>Pseudomonadati</taxon>
        <taxon>Thermomicrobiota</taxon>
        <taxon>Thermomicrobia</taxon>
        <taxon>Thermomicrobia incertae sedis</taxon>
        <taxon>Thermorudis</taxon>
    </lineage>
</organism>